<dbReference type="EMBL" id="JAUKNN010000019">
    <property type="protein sequence ID" value="MDN8669549.1"/>
    <property type="molecule type" value="Genomic_DNA"/>
</dbReference>
<organism evidence="3 4">
    <name type="scientific">Stenotrophomonas indicatrix</name>
    <dbReference type="NCBI Taxonomy" id="2045451"/>
    <lineage>
        <taxon>Bacteria</taxon>
        <taxon>Pseudomonadati</taxon>
        <taxon>Pseudomonadota</taxon>
        <taxon>Gammaproteobacteria</taxon>
        <taxon>Lysobacterales</taxon>
        <taxon>Lysobacteraceae</taxon>
        <taxon>Stenotrophomonas</taxon>
    </lineage>
</organism>
<evidence type="ECO:0000313" key="4">
    <source>
        <dbReference type="Proteomes" id="UP001174315"/>
    </source>
</evidence>
<evidence type="ECO:0000259" key="2">
    <source>
        <dbReference type="Pfam" id="PF13827"/>
    </source>
</evidence>
<dbReference type="InterPro" id="IPR025240">
    <property type="entry name" value="DUF4189"/>
</dbReference>
<evidence type="ECO:0000313" key="3">
    <source>
        <dbReference type="EMBL" id="MDN8669549.1"/>
    </source>
</evidence>
<name>A0ABT8QCS2_9GAMM</name>
<keyword evidence="4" id="KW-1185">Reference proteome</keyword>
<protein>
    <submittedName>
        <fullName evidence="3">DUF4189 domain-containing protein</fullName>
    </submittedName>
</protein>
<evidence type="ECO:0000256" key="1">
    <source>
        <dbReference type="SAM" id="SignalP"/>
    </source>
</evidence>
<feature type="domain" description="DUF4189" evidence="2">
    <location>
        <begin position="71"/>
        <end position="170"/>
    </location>
</feature>
<proteinExistence type="predicted"/>
<accession>A0ABT8QCS2</accession>
<comment type="caution">
    <text evidence="3">The sequence shown here is derived from an EMBL/GenBank/DDBJ whole genome shotgun (WGS) entry which is preliminary data.</text>
</comment>
<feature type="signal peptide" evidence="1">
    <location>
        <begin position="1"/>
        <end position="24"/>
    </location>
</feature>
<dbReference type="Pfam" id="PF13827">
    <property type="entry name" value="DUF4189"/>
    <property type="match status" value="1"/>
</dbReference>
<gene>
    <name evidence="3" type="ORF">Q0S36_09425</name>
</gene>
<feature type="chain" id="PRO_5046352096" evidence="1">
    <location>
        <begin position="25"/>
        <end position="178"/>
    </location>
</feature>
<dbReference type="Proteomes" id="UP001174315">
    <property type="component" value="Unassembled WGS sequence"/>
</dbReference>
<dbReference type="RefSeq" id="WP_280883862.1">
    <property type="nucleotide sequence ID" value="NZ_JAUKNN010000019.1"/>
</dbReference>
<sequence>MNGAKQWVILFFFLLVSLTEVAFAEGNCPPGYYPIGGQGVQGCAPIPSSGAASSSPEVQLNRPTGRWTKTWGAIAESKTTQHAGTSVGKRSKEEASREAISKCRSAGAADCSVSFTYQNQCVSWVIPRGRSGAGRAGIGAGPTPERAKFNAQAMCKNDQPGYCEEIYSDCSKPIFDEF</sequence>
<keyword evidence="1" id="KW-0732">Signal</keyword>
<reference evidence="3" key="1">
    <citation type="submission" date="2023-07" db="EMBL/GenBank/DDBJ databases">
        <title>Stenotrophomonas isolates from soil.</title>
        <authorList>
            <person name="Sharma V."/>
            <person name="Zur-Pinska J."/>
            <person name="Hay A.G."/>
        </authorList>
    </citation>
    <scope>NUCLEOTIDE SEQUENCE</scope>
    <source>
        <strain evidence="3">C2</strain>
    </source>
</reference>